<dbReference type="SUPFAM" id="SSF63737">
    <property type="entry name" value="Leukotriene A4 hydrolase N-terminal domain"/>
    <property type="match status" value="1"/>
</dbReference>
<keyword evidence="10" id="KW-0862">Zinc</keyword>
<keyword evidence="16" id="KW-1185">Reference proteome</keyword>
<accession>A0ABQ2D908</accession>
<dbReference type="InterPro" id="IPR001930">
    <property type="entry name" value="Peptidase_M1"/>
</dbReference>
<evidence type="ECO:0000256" key="8">
    <source>
        <dbReference type="ARBA" id="ARBA00022723"/>
    </source>
</evidence>
<dbReference type="InterPro" id="IPR050344">
    <property type="entry name" value="Peptidase_M1_aminopeptidases"/>
</dbReference>
<organism evidence="15 16">
    <name type="scientific">Deinococcus roseus</name>
    <dbReference type="NCBI Taxonomy" id="392414"/>
    <lineage>
        <taxon>Bacteria</taxon>
        <taxon>Thermotogati</taxon>
        <taxon>Deinococcota</taxon>
        <taxon>Deinococci</taxon>
        <taxon>Deinococcales</taxon>
        <taxon>Deinococcaceae</taxon>
        <taxon>Deinococcus</taxon>
    </lineage>
</organism>
<feature type="signal peptide" evidence="12">
    <location>
        <begin position="1"/>
        <end position="17"/>
    </location>
</feature>
<gene>
    <name evidence="15" type="ORF">GCM10008938_40390</name>
</gene>
<evidence type="ECO:0000256" key="4">
    <source>
        <dbReference type="ARBA" id="ARBA00012564"/>
    </source>
</evidence>
<dbReference type="SUPFAM" id="SSF55486">
    <property type="entry name" value="Metalloproteases ('zincins'), catalytic domain"/>
    <property type="match status" value="1"/>
</dbReference>
<feature type="chain" id="PRO_5045906084" description="Aminopeptidase N" evidence="12">
    <location>
        <begin position="18"/>
        <end position="448"/>
    </location>
</feature>
<dbReference type="Proteomes" id="UP000632222">
    <property type="component" value="Unassembled WGS sequence"/>
</dbReference>
<dbReference type="PRINTS" id="PR00756">
    <property type="entry name" value="ALADIPTASE"/>
</dbReference>
<evidence type="ECO:0000256" key="6">
    <source>
        <dbReference type="ARBA" id="ARBA00022438"/>
    </source>
</evidence>
<comment type="catalytic activity">
    <reaction evidence="1">
        <text>Release of an N-terminal amino acid, Xaa-|-Yaa- from a peptide, amide or arylamide. Xaa is preferably Ala, but may be most amino acids including Pro (slow action). When a terminal hydrophobic residue is followed by a prolyl residue, the two may be released as an intact Xaa-Pro dipeptide.</text>
        <dbReference type="EC" id="3.4.11.2"/>
    </reaction>
</comment>
<evidence type="ECO:0000256" key="3">
    <source>
        <dbReference type="ARBA" id="ARBA00010136"/>
    </source>
</evidence>
<evidence type="ECO:0000256" key="7">
    <source>
        <dbReference type="ARBA" id="ARBA00022670"/>
    </source>
</evidence>
<evidence type="ECO:0000256" key="11">
    <source>
        <dbReference type="ARBA" id="ARBA00023049"/>
    </source>
</evidence>
<sequence length="448" mass="49984">MKKLLSFLLLLASTAAAQDALFPAQGNSKLDVIRYDLDLHIDPTQNLLQGVAAVRVRLASGLKEVDLDLSDRLRVSRVTLAGQDLPFSQGNDKLHIGPLKSLSREVTLNITYSGLPHGIQDPSAPEWDLGWSQSGNSTYVVSEPVGAFTWFPVNDDLPDKALYSFKVTVPKPYLAVANGLLTQTLDAGTETTYVWENKRPMAAYLATVNVGEFDVVNLKTSSGIPVQNYFAKDGGITITARYALSLAPKMIDFFEGLIGPYPFEAAGGVVLNKDLPFALENQTRPIYGSRIAELDFVVAHELAHQWFGDSITPKTWRDMWLNEGFASYFHELYITQNEPQALEREMQDLYQDAQKRQDGSLTIETPEELFGEGVYDRGALALHVLRQRIGDDAFFRTIRSYHRRYQHKTASIEDFLKVASSTSGKAEVVARWSQEWIFQEALPPYPGS</sequence>
<evidence type="ECO:0000259" key="13">
    <source>
        <dbReference type="Pfam" id="PF01433"/>
    </source>
</evidence>
<keyword evidence="8" id="KW-0479">Metal-binding</keyword>
<keyword evidence="12" id="KW-0732">Signal</keyword>
<proteinExistence type="inferred from homology"/>
<keyword evidence="11" id="KW-0482">Metalloprotease</keyword>
<comment type="cofactor">
    <cofactor evidence="2">
        <name>Zn(2+)</name>
        <dbReference type="ChEBI" id="CHEBI:29105"/>
    </cofactor>
</comment>
<evidence type="ECO:0000256" key="1">
    <source>
        <dbReference type="ARBA" id="ARBA00000098"/>
    </source>
</evidence>
<dbReference type="RefSeq" id="WP_189005906.1">
    <property type="nucleotide sequence ID" value="NZ_BMOD01000021.1"/>
</dbReference>
<dbReference type="InterPro" id="IPR045357">
    <property type="entry name" value="Aminopeptidase_N-like_N"/>
</dbReference>
<evidence type="ECO:0000256" key="12">
    <source>
        <dbReference type="SAM" id="SignalP"/>
    </source>
</evidence>
<dbReference type="InterPro" id="IPR027268">
    <property type="entry name" value="Peptidase_M4/M1_CTD_sf"/>
</dbReference>
<dbReference type="EC" id="3.4.11.2" evidence="4"/>
<evidence type="ECO:0000256" key="2">
    <source>
        <dbReference type="ARBA" id="ARBA00001947"/>
    </source>
</evidence>
<reference evidence="16" key="1">
    <citation type="journal article" date="2019" name="Int. J. Syst. Evol. Microbiol.">
        <title>The Global Catalogue of Microorganisms (GCM) 10K type strain sequencing project: providing services to taxonomists for standard genome sequencing and annotation.</title>
        <authorList>
            <consortium name="The Broad Institute Genomics Platform"/>
            <consortium name="The Broad Institute Genome Sequencing Center for Infectious Disease"/>
            <person name="Wu L."/>
            <person name="Ma J."/>
        </authorList>
    </citation>
    <scope>NUCLEOTIDE SEQUENCE [LARGE SCALE GENOMIC DNA]</scope>
    <source>
        <strain evidence="16">JCM 14370</strain>
    </source>
</reference>
<dbReference type="Pfam" id="PF01433">
    <property type="entry name" value="Peptidase_M1"/>
    <property type="match status" value="1"/>
</dbReference>
<comment type="caution">
    <text evidence="15">The sequence shown here is derived from an EMBL/GenBank/DDBJ whole genome shotgun (WGS) entry which is preliminary data.</text>
</comment>
<dbReference type="PANTHER" id="PTHR11533">
    <property type="entry name" value="PROTEASE M1 ZINC METALLOPROTEASE"/>
    <property type="match status" value="1"/>
</dbReference>
<evidence type="ECO:0000256" key="9">
    <source>
        <dbReference type="ARBA" id="ARBA00022801"/>
    </source>
</evidence>
<dbReference type="Gene3D" id="1.10.390.10">
    <property type="entry name" value="Neutral Protease Domain 2"/>
    <property type="match status" value="1"/>
</dbReference>
<evidence type="ECO:0000313" key="15">
    <source>
        <dbReference type="EMBL" id="GGJ50372.1"/>
    </source>
</evidence>
<evidence type="ECO:0000256" key="10">
    <source>
        <dbReference type="ARBA" id="ARBA00022833"/>
    </source>
</evidence>
<dbReference type="Gene3D" id="2.60.40.1730">
    <property type="entry name" value="tricorn interacting facor f3 domain"/>
    <property type="match status" value="1"/>
</dbReference>
<keyword evidence="6" id="KW-0031">Aminopeptidase</keyword>
<feature type="domain" description="Peptidase M1 membrane alanine aminopeptidase" evidence="13">
    <location>
        <begin position="291"/>
        <end position="425"/>
    </location>
</feature>
<dbReference type="Pfam" id="PF17900">
    <property type="entry name" value="Peptidase_M1_N"/>
    <property type="match status" value="1"/>
</dbReference>
<protein>
    <recommendedName>
        <fullName evidence="5">Aminopeptidase N</fullName>
        <ecNumber evidence="4">3.4.11.2</ecNumber>
    </recommendedName>
</protein>
<evidence type="ECO:0000313" key="16">
    <source>
        <dbReference type="Proteomes" id="UP000632222"/>
    </source>
</evidence>
<feature type="domain" description="Aminopeptidase N-like N-terminal" evidence="14">
    <location>
        <begin position="34"/>
        <end position="205"/>
    </location>
</feature>
<keyword evidence="9" id="KW-0378">Hydrolase</keyword>
<evidence type="ECO:0000259" key="14">
    <source>
        <dbReference type="Pfam" id="PF17900"/>
    </source>
</evidence>
<comment type="similarity">
    <text evidence="3">Belongs to the peptidase M1 family.</text>
</comment>
<dbReference type="PANTHER" id="PTHR11533:SF174">
    <property type="entry name" value="PUROMYCIN-SENSITIVE AMINOPEPTIDASE-RELATED"/>
    <property type="match status" value="1"/>
</dbReference>
<name>A0ABQ2D908_9DEIO</name>
<keyword evidence="7" id="KW-0645">Protease</keyword>
<dbReference type="EMBL" id="BMOD01000021">
    <property type="protein sequence ID" value="GGJ50372.1"/>
    <property type="molecule type" value="Genomic_DNA"/>
</dbReference>
<evidence type="ECO:0000256" key="5">
    <source>
        <dbReference type="ARBA" id="ARBA00015611"/>
    </source>
</evidence>
<dbReference type="InterPro" id="IPR042097">
    <property type="entry name" value="Aminopeptidase_N-like_N_sf"/>
</dbReference>
<dbReference type="InterPro" id="IPR014782">
    <property type="entry name" value="Peptidase_M1_dom"/>
</dbReference>
<dbReference type="CDD" id="cd09603">
    <property type="entry name" value="M1_APN_like"/>
    <property type="match status" value="1"/>
</dbReference>